<dbReference type="AlphaFoldDB" id="A0A1E7FBR2"/>
<dbReference type="KEGG" id="fcy:FRACYDRAFT_239920"/>
<organism evidence="2 3">
    <name type="scientific">Fragilariopsis cylindrus CCMP1102</name>
    <dbReference type="NCBI Taxonomy" id="635003"/>
    <lineage>
        <taxon>Eukaryota</taxon>
        <taxon>Sar</taxon>
        <taxon>Stramenopiles</taxon>
        <taxon>Ochrophyta</taxon>
        <taxon>Bacillariophyta</taxon>
        <taxon>Bacillariophyceae</taxon>
        <taxon>Bacillariophycidae</taxon>
        <taxon>Bacillariales</taxon>
        <taxon>Bacillariaceae</taxon>
        <taxon>Fragilariopsis</taxon>
    </lineage>
</organism>
<keyword evidence="1" id="KW-1133">Transmembrane helix</keyword>
<feature type="transmembrane region" description="Helical" evidence="1">
    <location>
        <begin position="254"/>
        <end position="277"/>
    </location>
</feature>
<protein>
    <submittedName>
        <fullName evidence="2">Uncharacterized protein</fullName>
    </submittedName>
</protein>
<evidence type="ECO:0000256" key="1">
    <source>
        <dbReference type="SAM" id="Phobius"/>
    </source>
</evidence>
<sequence length="384" mass="43124">MAKASKEVVVESPEGASTHQLVSDFFRTDIMNHCEFLKQLNEFGGEDCYLIAEICNRLVEQTKGVKAQAVAPFYGVAGDKVDPSEVGHIARDDFQKHKSFPRNCFNIMMVYAALTGLDGHEYNVYELAYLNSDSSFVFYIAQLIFAIQSILLYVVVSDNALHYDIAFNQKDASVILIDACTTIFIVCFCYAQFTGAQTFTKAVKGVVGSYLVKDEDLVIQIIGANRGKWRPELCLMMNQIVNEYAISLAPVINFYFILLSSNAMDALLNGFSLLFIFELDDYILPLFAGIDVEDKLVINAHDFIMVPPVNEDLSCKQIGPDVIQNVKLYVSVQIESKTINIYSRVSSTKYNKTSYVFDGPQAKKFLTMADESLLCVRQFKDIHD</sequence>
<proteinExistence type="predicted"/>
<name>A0A1E7FBR2_9STRA</name>
<evidence type="ECO:0000313" key="2">
    <source>
        <dbReference type="EMBL" id="OEU15243.1"/>
    </source>
</evidence>
<evidence type="ECO:0000313" key="3">
    <source>
        <dbReference type="Proteomes" id="UP000095751"/>
    </source>
</evidence>
<keyword evidence="3" id="KW-1185">Reference proteome</keyword>
<keyword evidence="1" id="KW-0472">Membrane</keyword>
<feature type="transmembrane region" description="Helical" evidence="1">
    <location>
        <begin position="137"/>
        <end position="161"/>
    </location>
</feature>
<dbReference type="Proteomes" id="UP000095751">
    <property type="component" value="Unassembled WGS sequence"/>
</dbReference>
<dbReference type="InParanoid" id="A0A1E7FBR2"/>
<gene>
    <name evidence="2" type="ORF">FRACYDRAFT_239920</name>
</gene>
<accession>A0A1E7FBR2</accession>
<feature type="transmembrane region" description="Helical" evidence="1">
    <location>
        <begin position="173"/>
        <end position="193"/>
    </location>
</feature>
<reference evidence="2 3" key="1">
    <citation type="submission" date="2016-09" db="EMBL/GenBank/DDBJ databases">
        <title>Extensive genetic diversity and differential bi-allelic expression allows diatom success in the polar Southern Ocean.</title>
        <authorList>
            <consortium name="DOE Joint Genome Institute"/>
            <person name="Mock T."/>
            <person name="Otillar R.P."/>
            <person name="Strauss J."/>
            <person name="Dupont C."/>
            <person name="Frickenhaus S."/>
            <person name="Maumus F."/>
            <person name="Mcmullan M."/>
            <person name="Sanges R."/>
            <person name="Schmutz J."/>
            <person name="Toseland A."/>
            <person name="Valas R."/>
            <person name="Veluchamy A."/>
            <person name="Ward B.J."/>
            <person name="Allen A."/>
            <person name="Barry K."/>
            <person name="Falciatore A."/>
            <person name="Ferrante M."/>
            <person name="Fortunato A.E."/>
            <person name="Gloeckner G."/>
            <person name="Gruber A."/>
            <person name="Hipkin R."/>
            <person name="Janech M."/>
            <person name="Kroth P."/>
            <person name="Leese F."/>
            <person name="Lindquist E."/>
            <person name="Lyon B.R."/>
            <person name="Martin J."/>
            <person name="Mayer C."/>
            <person name="Parker M."/>
            <person name="Quesneville H."/>
            <person name="Raymond J."/>
            <person name="Uhlig C."/>
            <person name="Valentin K.U."/>
            <person name="Worden A.Z."/>
            <person name="Armbrust E.V."/>
            <person name="Bowler C."/>
            <person name="Green B."/>
            <person name="Moulton V."/>
            <person name="Van Oosterhout C."/>
            <person name="Grigoriev I."/>
        </authorList>
    </citation>
    <scope>NUCLEOTIDE SEQUENCE [LARGE SCALE GENOMIC DNA]</scope>
    <source>
        <strain evidence="2 3">CCMP1102</strain>
    </source>
</reference>
<dbReference type="EMBL" id="KV784359">
    <property type="protein sequence ID" value="OEU15243.1"/>
    <property type="molecule type" value="Genomic_DNA"/>
</dbReference>
<keyword evidence="1" id="KW-0812">Transmembrane</keyword>